<accession>A0ABN4RJR7</accession>
<sequence>MASDFRMPGNVKFGVGAHKNLPEEIEKYSPTKIAIVSDKGVANAGLVKKLENILEQTGVPIFTFTEIVGEPTFKLVETVTHKLREENCDLVIGIGGGSALDVAKTAAALLAQEKIAHFLSGREQIGPRSTPCILLPTTSGTGSEVTMNAIFGDEEQGLKRGIVSPALLPDLAIIDPELTVSCPARVSASSGVDAFTHAIESYISVRGTPLTKIFAEKAMRLFPKYITRAVHNGTDLESRTGMAWVSALAGVSLANAGVGAVHALAYPLGGKFHIEHGVANALLMPYVFEKIGKTCTDELVEVASFLQLGDYSQHPNKALDAVVHYLLELLDTLNLPSTLKELGIPEDSLPALAESASKVDRLLANTPYKLTEEAIKEIYENAYFGKVGVLVK</sequence>
<evidence type="ECO:0000256" key="1">
    <source>
        <dbReference type="ARBA" id="ARBA00023002"/>
    </source>
</evidence>
<gene>
    <name evidence="4" type="ORF">BBH88_13300</name>
</gene>
<dbReference type="EMBL" id="CP016534">
    <property type="protein sequence ID" value="ANU12241.1"/>
    <property type="molecule type" value="Genomic_DNA"/>
</dbReference>
<dbReference type="Gene3D" id="1.20.1090.10">
    <property type="entry name" value="Dehydroquinate synthase-like - alpha domain"/>
    <property type="match status" value="1"/>
</dbReference>
<name>A0ABN4RJR7_9BACL</name>
<evidence type="ECO:0000259" key="3">
    <source>
        <dbReference type="Pfam" id="PF25137"/>
    </source>
</evidence>
<dbReference type="Pfam" id="PF25137">
    <property type="entry name" value="ADH_Fe_C"/>
    <property type="match status" value="1"/>
</dbReference>
<proteinExistence type="predicted"/>
<protein>
    <recommendedName>
        <fullName evidence="6">Alcohol dehydrogenase</fullName>
    </recommendedName>
</protein>
<feature type="domain" description="Fe-containing alcohol dehydrogenase-like C-terminal" evidence="3">
    <location>
        <begin position="188"/>
        <end position="383"/>
    </location>
</feature>
<dbReference type="PROSITE" id="PS00060">
    <property type="entry name" value="ADH_IRON_2"/>
    <property type="match status" value="1"/>
</dbReference>
<dbReference type="InterPro" id="IPR018211">
    <property type="entry name" value="ADH_Fe_CS"/>
</dbReference>
<dbReference type="Proteomes" id="UP000092661">
    <property type="component" value="Chromosome"/>
</dbReference>
<dbReference type="PANTHER" id="PTHR11496">
    <property type="entry name" value="ALCOHOL DEHYDROGENASE"/>
    <property type="match status" value="1"/>
</dbReference>
<dbReference type="Pfam" id="PF00465">
    <property type="entry name" value="Fe-ADH"/>
    <property type="match status" value="1"/>
</dbReference>
<dbReference type="Gene3D" id="3.40.50.1970">
    <property type="match status" value="1"/>
</dbReference>
<dbReference type="CDD" id="cd08551">
    <property type="entry name" value="Fe-ADH"/>
    <property type="match status" value="1"/>
</dbReference>
<dbReference type="PANTHER" id="PTHR11496:SF83">
    <property type="entry name" value="HYDROXYACID-OXOACID TRANSHYDROGENASE, MITOCHONDRIAL"/>
    <property type="match status" value="1"/>
</dbReference>
<evidence type="ECO:0000313" key="5">
    <source>
        <dbReference type="Proteomes" id="UP000092661"/>
    </source>
</evidence>
<dbReference type="InterPro" id="IPR001670">
    <property type="entry name" value="ADH_Fe/GldA"/>
</dbReference>
<evidence type="ECO:0008006" key="6">
    <source>
        <dbReference type="Google" id="ProtNLM"/>
    </source>
</evidence>
<dbReference type="InterPro" id="IPR039697">
    <property type="entry name" value="Alcohol_dehydrogenase_Fe"/>
</dbReference>
<keyword evidence="1" id="KW-0560">Oxidoreductase</keyword>
<dbReference type="PROSITE" id="PS00913">
    <property type="entry name" value="ADH_IRON_1"/>
    <property type="match status" value="1"/>
</dbReference>
<organism evidence="4 5">
    <name type="scientific">Planococcus antarcticus DSM 14505</name>
    <dbReference type="NCBI Taxonomy" id="1185653"/>
    <lineage>
        <taxon>Bacteria</taxon>
        <taxon>Bacillati</taxon>
        <taxon>Bacillota</taxon>
        <taxon>Bacilli</taxon>
        <taxon>Bacillales</taxon>
        <taxon>Caryophanaceae</taxon>
        <taxon>Planococcus</taxon>
    </lineage>
</organism>
<reference evidence="4" key="1">
    <citation type="submission" date="2016-10" db="EMBL/GenBank/DDBJ databases">
        <authorList>
            <person name="See-Too W.S."/>
        </authorList>
    </citation>
    <scope>NUCLEOTIDE SEQUENCE</scope>
    <source>
        <strain evidence="4">DSM 14505</strain>
    </source>
</reference>
<feature type="domain" description="Alcohol dehydrogenase iron-type/glycerol dehydrogenase GldA" evidence="2">
    <location>
        <begin position="8"/>
        <end position="176"/>
    </location>
</feature>
<keyword evidence="5" id="KW-1185">Reference proteome</keyword>
<dbReference type="InterPro" id="IPR056798">
    <property type="entry name" value="ADH_Fe_C"/>
</dbReference>
<evidence type="ECO:0000313" key="4">
    <source>
        <dbReference type="EMBL" id="ANU12241.1"/>
    </source>
</evidence>
<evidence type="ECO:0000259" key="2">
    <source>
        <dbReference type="Pfam" id="PF00465"/>
    </source>
</evidence>
<dbReference type="SUPFAM" id="SSF56796">
    <property type="entry name" value="Dehydroquinate synthase-like"/>
    <property type="match status" value="1"/>
</dbReference>